<keyword evidence="4" id="KW-0496">Mitochondrion</keyword>
<dbReference type="STRING" id="52586.A0A0B1PCZ1"/>
<evidence type="ECO:0000256" key="1">
    <source>
        <dbReference type="ARBA" id="ARBA00004173"/>
    </source>
</evidence>
<accession>A0A0B1PCZ1</accession>
<reference evidence="8 9" key="1">
    <citation type="journal article" date="2014" name="BMC Genomics">
        <title>Adaptive genomic structural variation in the grape powdery mildew pathogen, Erysiphe necator.</title>
        <authorList>
            <person name="Jones L."/>
            <person name="Riaz S."/>
            <person name="Morales-Cruz A."/>
            <person name="Amrine K.C."/>
            <person name="McGuire B."/>
            <person name="Gubler W.D."/>
            <person name="Walker M.A."/>
            <person name="Cantu D."/>
        </authorList>
    </citation>
    <scope>NUCLEOTIDE SEQUENCE [LARGE SCALE GENOMIC DNA]</scope>
    <source>
        <strain evidence="9">c</strain>
    </source>
</reference>
<evidence type="ECO:0000256" key="6">
    <source>
        <dbReference type="ARBA" id="ARBA00035170"/>
    </source>
</evidence>
<dbReference type="OrthoDB" id="10259681at2759"/>
<dbReference type="OMA" id="RGVQYWG"/>
<sequence length="118" mass="13267">MLYELIAIVRVGSLDEVKDLARTAGSIILRNGGIIRSLSNWGRFSLPRKVHKNQAVHSEGQYFIMRFDSSSKTQQEVRDTLGLDPRMIRFSSVKLGDGTLAKSSRIGSQIPWLTSEKF</sequence>
<dbReference type="PANTHER" id="PTHR21011">
    <property type="entry name" value="MITOCHONDRIAL 28S RIBOSOMAL PROTEIN S6"/>
    <property type="match status" value="1"/>
</dbReference>
<evidence type="ECO:0000256" key="2">
    <source>
        <dbReference type="ARBA" id="ARBA00009512"/>
    </source>
</evidence>
<dbReference type="GO" id="GO:0006412">
    <property type="term" value="P:translation"/>
    <property type="evidence" value="ECO:0007669"/>
    <property type="project" value="InterPro"/>
</dbReference>
<dbReference type="EMBL" id="JNVN01000481">
    <property type="protein sequence ID" value="KHJ35210.1"/>
    <property type="molecule type" value="Genomic_DNA"/>
</dbReference>
<evidence type="ECO:0000256" key="5">
    <source>
        <dbReference type="ARBA" id="ARBA00023274"/>
    </source>
</evidence>
<evidence type="ECO:0000256" key="4">
    <source>
        <dbReference type="ARBA" id="ARBA00023128"/>
    </source>
</evidence>
<dbReference type="InterPro" id="IPR000529">
    <property type="entry name" value="Ribosomal_bS6"/>
</dbReference>
<name>A0A0B1PCZ1_UNCNE</name>
<dbReference type="FunFam" id="3.30.70.60:FF:000007">
    <property type="entry name" value="37S ribosomal protein Mrp17"/>
    <property type="match status" value="1"/>
</dbReference>
<dbReference type="Pfam" id="PF01250">
    <property type="entry name" value="Ribosomal_S6"/>
    <property type="match status" value="1"/>
</dbReference>
<evidence type="ECO:0000256" key="7">
    <source>
        <dbReference type="ARBA" id="ARBA00037226"/>
    </source>
</evidence>
<dbReference type="AlphaFoldDB" id="A0A0B1PCZ1"/>
<keyword evidence="3 8" id="KW-0689">Ribosomal protein</keyword>
<protein>
    <recommendedName>
        <fullName evidence="6">Small ribosomal subunit protein bS6m</fullName>
    </recommendedName>
</protein>
<dbReference type="PANTHER" id="PTHR21011:SF1">
    <property type="entry name" value="SMALL RIBOSOMAL SUBUNIT PROTEIN BS6M"/>
    <property type="match status" value="1"/>
</dbReference>
<dbReference type="InterPro" id="IPR035980">
    <property type="entry name" value="Ribosomal_bS6_sf"/>
</dbReference>
<gene>
    <name evidence="8" type="ORF">EV44_g1073</name>
</gene>
<dbReference type="GO" id="GO:0005763">
    <property type="term" value="C:mitochondrial small ribosomal subunit"/>
    <property type="evidence" value="ECO:0007669"/>
    <property type="project" value="TreeGrafter"/>
</dbReference>
<dbReference type="InterPro" id="IPR014717">
    <property type="entry name" value="Transl_elong_EF1B/ribsomal_bS6"/>
</dbReference>
<evidence type="ECO:0000313" key="9">
    <source>
        <dbReference type="Proteomes" id="UP000030854"/>
    </source>
</evidence>
<comment type="subcellular location">
    <subcellularLocation>
        <location evidence="1">Mitochondrion</location>
    </subcellularLocation>
</comment>
<comment type="caution">
    <text evidence="8">The sequence shown here is derived from an EMBL/GenBank/DDBJ whole genome shotgun (WGS) entry which is preliminary data.</text>
</comment>
<dbReference type="Gene3D" id="3.30.70.60">
    <property type="match status" value="1"/>
</dbReference>
<keyword evidence="5" id="KW-0687">Ribonucleoprotein</keyword>
<comment type="function">
    <text evidence="7">Component of the mitochondrial ribosome (mitoribosome), a dedicated translation machinery responsible for the synthesis of mitochondrial genome-encoded proteins, including at least some of the essential transmembrane subunits of the mitochondrial respiratory chain. The mitoribosomes are attached to the mitochondrial inner membrane and translation products are cotranslationally integrated into the membrane.</text>
</comment>
<dbReference type="GO" id="GO:0070181">
    <property type="term" value="F:small ribosomal subunit rRNA binding"/>
    <property type="evidence" value="ECO:0007669"/>
    <property type="project" value="TreeGrafter"/>
</dbReference>
<organism evidence="8 9">
    <name type="scientific">Uncinula necator</name>
    <name type="common">Grape powdery mildew</name>
    <dbReference type="NCBI Taxonomy" id="52586"/>
    <lineage>
        <taxon>Eukaryota</taxon>
        <taxon>Fungi</taxon>
        <taxon>Dikarya</taxon>
        <taxon>Ascomycota</taxon>
        <taxon>Pezizomycotina</taxon>
        <taxon>Leotiomycetes</taxon>
        <taxon>Erysiphales</taxon>
        <taxon>Erysiphaceae</taxon>
        <taxon>Erysiphe</taxon>
    </lineage>
</organism>
<dbReference type="Proteomes" id="UP000030854">
    <property type="component" value="Unassembled WGS sequence"/>
</dbReference>
<proteinExistence type="inferred from homology"/>
<evidence type="ECO:0000313" key="8">
    <source>
        <dbReference type="EMBL" id="KHJ35210.1"/>
    </source>
</evidence>
<dbReference type="NCBIfam" id="TIGR00166">
    <property type="entry name" value="S6"/>
    <property type="match status" value="1"/>
</dbReference>
<keyword evidence="9" id="KW-1185">Reference proteome</keyword>
<dbReference type="HOGENOM" id="CLU_126331_1_0_1"/>
<evidence type="ECO:0000256" key="3">
    <source>
        <dbReference type="ARBA" id="ARBA00022980"/>
    </source>
</evidence>
<dbReference type="GO" id="GO:0003735">
    <property type="term" value="F:structural constituent of ribosome"/>
    <property type="evidence" value="ECO:0007669"/>
    <property type="project" value="InterPro"/>
</dbReference>
<dbReference type="SUPFAM" id="SSF54995">
    <property type="entry name" value="Ribosomal protein S6"/>
    <property type="match status" value="1"/>
</dbReference>
<dbReference type="CDD" id="cd15465">
    <property type="entry name" value="bS6_mito"/>
    <property type="match status" value="1"/>
</dbReference>
<comment type="similarity">
    <text evidence="2">Belongs to the bacterial ribosomal protein bS6 family.</text>
</comment>